<dbReference type="OrthoDB" id="10585148at2759"/>
<evidence type="ECO:0000256" key="1">
    <source>
        <dbReference type="SAM" id="MobiDB-lite"/>
    </source>
</evidence>
<keyword evidence="2" id="KW-0732">Signal</keyword>
<feature type="region of interest" description="Disordered" evidence="1">
    <location>
        <begin position="87"/>
        <end position="147"/>
    </location>
</feature>
<evidence type="ECO:0000313" key="3">
    <source>
        <dbReference type="EMBL" id="CAG9802660.1"/>
    </source>
</evidence>
<reference evidence="3" key="1">
    <citation type="submission" date="2022-01" db="EMBL/GenBank/DDBJ databases">
        <authorList>
            <person name="King R."/>
        </authorList>
    </citation>
    <scope>NUCLEOTIDE SEQUENCE</scope>
</reference>
<dbReference type="EMBL" id="OU895878">
    <property type="protein sequence ID" value="CAG9802660.1"/>
    <property type="molecule type" value="Genomic_DNA"/>
</dbReference>
<accession>A0A9N9RSL1</accession>
<evidence type="ECO:0000313" key="4">
    <source>
        <dbReference type="Proteomes" id="UP001153620"/>
    </source>
</evidence>
<name>A0A9N9RSL1_9DIPT</name>
<feature type="signal peptide" evidence="2">
    <location>
        <begin position="1"/>
        <end position="19"/>
    </location>
</feature>
<sequence>MKLFGILVALIFTANSVYGLWSSKCKDAETSTDKVVQLIQNANCTLIAESRRFYVNLNNIRDRMRNKMEIFKELFRKNKEVNEDENLDYGIDVRMSADEKGEDNPSEDLNSRRKRQSNEAENENEESSNDAQQPENQENVEEEEQYEGVLKPKAINILVAPNQCRPGQRYVSGRCRTLVFFD</sequence>
<protein>
    <submittedName>
        <fullName evidence="3">Uncharacterized protein</fullName>
    </submittedName>
</protein>
<gene>
    <name evidence="3" type="ORF">CHIRRI_LOCUS5566</name>
</gene>
<reference evidence="3" key="2">
    <citation type="submission" date="2022-10" db="EMBL/GenBank/DDBJ databases">
        <authorList>
            <consortium name="ENA_rothamsted_submissions"/>
            <consortium name="culmorum"/>
            <person name="King R."/>
        </authorList>
    </citation>
    <scope>NUCLEOTIDE SEQUENCE</scope>
</reference>
<evidence type="ECO:0000256" key="2">
    <source>
        <dbReference type="SAM" id="SignalP"/>
    </source>
</evidence>
<keyword evidence="4" id="KW-1185">Reference proteome</keyword>
<proteinExistence type="predicted"/>
<dbReference type="AlphaFoldDB" id="A0A9N9RSL1"/>
<organism evidence="3 4">
    <name type="scientific">Chironomus riparius</name>
    <dbReference type="NCBI Taxonomy" id="315576"/>
    <lineage>
        <taxon>Eukaryota</taxon>
        <taxon>Metazoa</taxon>
        <taxon>Ecdysozoa</taxon>
        <taxon>Arthropoda</taxon>
        <taxon>Hexapoda</taxon>
        <taxon>Insecta</taxon>
        <taxon>Pterygota</taxon>
        <taxon>Neoptera</taxon>
        <taxon>Endopterygota</taxon>
        <taxon>Diptera</taxon>
        <taxon>Nematocera</taxon>
        <taxon>Chironomoidea</taxon>
        <taxon>Chironomidae</taxon>
        <taxon>Chironominae</taxon>
        <taxon>Chironomus</taxon>
    </lineage>
</organism>
<dbReference type="Proteomes" id="UP001153620">
    <property type="component" value="Chromosome 2"/>
</dbReference>
<feature type="chain" id="PRO_5040333228" evidence="2">
    <location>
        <begin position="20"/>
        <end position="182"/>
    </location>
</feature>